<proteinExistence type="predicted"/>
<name>A0A4Y4DW87_GLUUR</name>
<feature type="signal peptide" evidence="2">
    <location>
        <begin position="1"/>
        <end position="24"/>
    </location>
</feature>
<comment type="caution">
    <text evidence="3">The sequence shown here is derived from an EMBL/GenBank/DDBJ whole genome shotgun (WGS) entry which is preliminary data.</text>
</comment>
<organism evidence="3 4">
    <name type="scientific">Glutamicibacter uratoxydans</name>
    <name type="common">Arthrobacter uratoxydans</name>
    <dbReference type="NCBI Taxonomy" id="43667"/>
    <lineage>
        <taxon>Bacteria</taxon>
        <taxon>Bacillati</taxon>
        <taxon>Actinomycetota</taxon>
        <taxon>Actinomycetes</taxon>
        <taxon>Micrococcales</taxon>
        <taxon>Micrococcaceae</taxon>
        <taxon>Glutamicibacter</taxon>
    </lineage>
</organism>
<dbReference type="PANTHER" id="PTHR39335:SF1">
    <property type="entry name" value="BLL4220 PROTEIN"/>
    <property type="match status" value="1"/>
</dbReference>
<protein>
    <recommendedName>
        <fullName evidence="5">Lipoprotein</fullName>
    </recommendedName>
</protein>
<evidence type="ECO:0000313" key="3">
    <source>
        <dbReference type="EMBL" id="GED07648.1"/>
    </source>
</evidence>
<accession>A0A4Y4DW87</accession>
<dbReference type="PROSITE" id="PS51257">
    <property type="entry name" value="PROKAR_LIPOPROTEIN"/>
    <property type="match status" value="1"/>
</dbReference>
<sequence>MSKKLASAAALAAALMLAVTGCSGQSDAPSASQSTSGGNGYGAATPSKSQSVNDTGAMLSTADSALGKIVVDQRGMSVYQFDKDTQNSGKSACTGTCLDAWPPVPATGDSLKNAQGITGKLGTITGTNGKEQLTLNGWPLYYYASDSKAGDTKSQAAQDVWWVLDAKGTPIH</sequence>
<feature type="compositionally biased region" description="Polar residues" evidence="1">
    <location>
        <begin position="26"/>
        <end position="36"/>
    </location>
</feature>
<evidence type="ECO:0000256" key="1">
    <source>
        <dbReference type="SAM" id="MobiDB-lite"/>
    </source>
</evidence>
<evidence type="ECO:0008006" key="5">
    <source>
        <dbReference type="Google" id="ProtNLM"/>
    </source>
</evidence>
<keyword evidence="2" id="KW-0732">Signal</keyword>
<dbReference type="RefSeq" id="WP_141366983.1">
    <property type="nucleotide sequence ID" value="NZ_BAAAJL010000004.1"/>
</dbReference>
<reference evidence="3 4" key="1">
    <citation type="submission" date="2019-06" db="EMBL/GenBank/DDBJ databases">
        <title>Whole genome shotgun sequence of Glutamicibacter uratoxydans NBRC 15515.</title>
        <authorList>
            <person name="Hosoyama A."/>
            <person name="Uohara A."/>
            <person name="Ohji S."/>
            <person name="Ichikawa N."/>
        </authorList>
    </citation>
    <scope>NUCLEOTIDE SEQUENCE [LARGE SCALE GENOMIC DNA]</scope>
    <source>
        <strain evidence="3 4">NBRC 15515</strain>
    </source>
</reference>
<evidence type="ECO:0000256" key="2">
    <source>
        <dbReference type="SAM" id="SignalP"/>
    </source>
</evidence>
<dbReference type="EMBL" id="BJNY01000023">
    <property type="protein sequence ID" value="GED07648.1"/>
    <property type="molecule type" value="Genomic_DNA"/>
</dbReference>
<dbReference type="GO" id="GO:0043448">
    <property type="term" value="P:alkane catabolic process"/>
    <property type="evidence" value="ECO:0007669"/>
    <property type="project" value="TreeGrafter"/>
</dbReference>
<keyword evidence="4" id="KW-1185">Reference proteome</keyword>
<feature type="chain" id="PRO_5039392571" description="Lipoprotein" evidence="2">
    <location>
        <begin position="25"/>
        <end position="172"/>
    </location>
</feature>
<dbReference type="AlphaFoldDB" id="A0A4Y4DW87"/>
<dbReference type="OrthoDB" id="597632at2"/>
<dbReference type="InterPro" id="IPR005297">
    <property type="entry name" value="Lipoprotein_repeat"/>
</dbReference>
<evidence type="ECO:0000313" key="4">
    <source>
        <dbReference type="Proteomes" id="UP000316612"/>
    </source>
</evidence>
<gene>
    <name evidence="3" type="ORF">AUR04nite_31800</name>
</gene>
<dbReference type="Pfam" id="PF03640">
    <property type="entry name" value="Lipoprotein_15"/>
    <property type="match status" value="2"/>
</dbReference>
<dbReference type="Proteomes" id="UP000316612">
    <property type="component" value="Unassembled WGS sequence"/>
</dbReference>
<dbReference type="PANTHER" id="PTHR39335">
    <property type="entry name" value="BLL4220 PROTEIN"/>
    <property type="match status" value="1"/>
</dbReference>
<feature type="region of interest" description="Disordered" evidence="1">
    <location>
        <begin position="26"/>
        <end position="55"/>
    </location>
</feature>